<dbReference type="SUPFAM" id="SSF160631">
    <property type="entry name" value="SMI1/KNR4-like"/>
    <property type="match status" value="1"/>
</dbReference>
<accession>A0A7W2ARE1</accession>
<dbReference type="AlphaFoldDB" id="A0A7W2ARE1"/>
<proteinExistence type="predicted"/>
<dbReference type="InterPro" id="IPR037883">
    <property type="entry name" value="Knr4/Smi1-like_sf"/>
</dbReference>
<comment type="caution">
    <text evidence="2">The sequence shown here is derived from an EMBL/GenBank/DDBJ whole genome shotgun (WGS) entry which is preliminary data.</text>
</comment>
<dbReference type="Proteomes" id="UP000538292">
    <property type="component" value="Unassembled WGS sequence"/>
</dbReference>
<feature type="domain" description="Knr4/Smi1-like" evidence="1">
    <location>
        <begin position="10"/>
        <end position="143"/>
    </location>
</feature>
<dbReference type="Gene3D" id="3.40.1580.10">
    <property type="entry name" value="SMI1/KNR4-like"/>
    <property type="match status" value="1"/>
</dbReference>
<sequence>MINWNFYRVIKSNEISQLEKDIQFKLPEDYKSFVSTQGLCEPESDMEDYEIGIEVNNDFFQLSYFYDPDDIKQQLKLISEEEAKLKGKLVPFAIDSGDNWYAFFKKDIQTKIIFIPYGTHLSYIIEGKNFYPIASSFTEFINNLKEFRI</sequence>
<evidence type="ECO:0000313" key="2">
    <source>
        <dbReference type="EMBL" id="MBA4602468.1"/>
    </source>
</evidence>
<protein>
    <submittedName>
        <fullName evidence="2">SMI1/KNR4 family protein</fullName>
    </submittedName>
</protein>
<reference evidence="2 3" key="1">
    <citation type="submission" date="2020-07" db="EMBL/GenBank/DDBJ databases">
        <title>Thermoactinomyces phylogeny.</title>
        <authorList>
            <person name="Dunlap C."/>
        </authorList>
    </citation>
    <scope>NUCLEOTIDE SEQUENCE [LARGE SCALE GENOMIC DNA]</scope>
    <source>
        <strain evidence="2 3">AMNI-1</strain>
    </source>
</reference>
<gene>
    <name evidence="2" type="ORF">H2C83_09090</name>
</gene>
<dbReference type="Pfam" id="PF09346">
    <property type="entry name" value="SMI1_KNR4"/>
    <property type="match status" value="1"/>
</dbReference>
<evidence type="ECO:0000313" key="3">
    <source>
        <dbReference type="Proteomes" id="UP000538292"/>
    </source>
</evidence>
<keyword evidence="3" id="KW-1185">Reference proteome</keyword>
<dbReference type="SMART" id="SM00860">
    <property type="entry name" value="SMI1_KNR4"/>
    <property type="match status" value="1"/>
</dbReference>
<name>A0A7W2ARE1_9BACL</name>
<evidence type="ECO:0000259" key="1">
    <source>
        <dbReference type="SMART" id="SM00860"/>
    </source>
</evidence>
<dbReference type="EMBL" id="JACEOL010000030">
    <property type="protein sequence ID" value="MBA4602468.1"/>
    <property type="molecule type" value="Genomic_DNA"/>
</dbReference>
<dbReference type="InterPro" id="IPR018958">
    <property type="entry name" value="Knr4/Smi1-like_dom"/>
</dbReference>
<organism evidence="2 3">
    <name type="scientific">Thermoactinomyces mirandus</name>
    <dbReference type="NCBI Taxonomy" id="2756294"/>
    <lineage>
        <taxon>Bacteria</taxon>
        <taxon>Bacillati</taxon>
        <taxon>Bacillota</taxon>
        <taxon>Bacilli</taxon>
        <taxon>Bacillales</taxon>
        <taxon>Thermoactinomycetaceae</taxon>
        <taxon>Thermoactinomyces</taxon>
    </lineage>
</organism>